<dbReference type="PANTHER" id="PTHR43845:SF1">
    <property type="entry name" value="BLR5969 PROTEIN"/>
    <property type="match status" value="1"/>
</dbReference>
<protein>
    <submittedName>
        <fullName evidence="1">Coenzyme synthetase</fullName>
    </submittedName>
    <submittedName>
        <fullName evidence="2">Phenylacetate--CoA ligase</fullName>
    </submittedName>
</protein>
<keyword evidence="2" id="KW-0436">Ligase</keyword>
<proteinExistence type="predicted"/>
<dbReference type="GO" id="GO:0016874">
    <property type="term" value="F:ligase activity"/>
    <property type="evidence" value="ECO:0007669"/>
    <property type="project" value="UniProtKB-KW"/>
</dbReference>
<dbReference type="OrthoDB" id="580775at2"/>
<dbReference type="AlphaFoldDB" id="M2NLJ2"/>
<evidence type="ECO:0000313" key="2">
    <source>
        <dbReference type="EMBL" id="OOC08134.1"/>
    </source>
</evidence>
<sequence>MYTIFHPEQDTLVRDLLARHEEFERGEWDAGRLADHQREELRATLRYVTENSPFYRKHFARLNTTDVDGFELADLAGLPFTTKQDLRENLLEMLSRPLTEGWVFYETTGTTGRSTPCPRDNTDSAVNNMALTVNYRDVLRAHPGRHLVAIMGPTELHSTGDTFGEVFRNLGHAVAKMWPHSPVVGFRRALELLRELRVTGLVCTPGMAMSMANEARALGLDTQRDFGLRFIMVVGELVTPALLDNIGSLWSAKVYNCMYASQEASIMAAVRADGLLRTVPLNNFYEVVDPETGAPAEPSADGTRLGELVVTHLYRGSKPLIRYRTGDLVRLSPPASAADYPSPTLRPVGRARDMVRLNGEPTYAYDLEQTVLAHVSTSLAYQIVIDNDGADRLTVRVECPRPTDVDEPALRAAVRRRYGIEPLVVLEDIGSIAGTGAMVSWKASRVHDRRVEADSERLAALAIAARRDAR</sequence>
<organism evidence="1 3">
    <name type="scientific">Amycolatopsis azurea DSM 43854</name>
    <dbReference type="NCBI Taxonomy" id="1238180"/>
    <lineage>
        <taxon>Bacteria</taxon>
        <taxon>Bacillati</taxon>
        <taxon>Actinomycetota</taxon>
        <taxon>Actinomycetes</taxon>
        <taxon>Pseudonocardiales</taxon>
        <taxon>Pseudonocardiaceae</taxon>
        <taxon>Amycolatopsis</taxon>
    </lineage>
</organism>
<dbReference type="Proteomes" id="UP000188551">
    <property type="component" value="Unassembled WGS sequence"/>
</dbReference>
<dbReference type="EMBL" id="MUXN01000002">
    <property type="protein sequence ID" value="OOC08134.1"/>
    <property type="molecule type" value="Genomic_DNA"/>
</dbReference>
<evidence type="ECO:0000313" key="4">
    <source>
        <dbReference type="Proteomes" id="UP000188551"/>
    </source>
</evidence>
<dbReference type="Proteomes" id="UP000014137">
    <property type="component" value="Unassembled WGS sequence"/>
</dbReference>
<name>M2NLJ2_9PSEU</name>
<comment type="caution">
    <text evidence="1">The sequence shown here is derived from an EMBL/GenBank/DDBJ whole genome shotgun (WGS) entry which is preliminary data.</text>
</comment>
<accession>M2NLJ2</accession>
<evidence type="ECO:0000313" key="3">
    <source>
        <dbReference type="Proteomes" id="UP000014137"/>
    </source>
</evidence>
<dbReference type="InterPro" id="IPR042099">
    <property type="entry name" value="ANL_N_sf"/>
</dbReference>
<evidence type="ECO:0000313" key="1">
    <source>
        <dbReference type="EMBL" id="EMD23014.1"/>
    </source>
</evidence>
<reference evidence="1 3" key="1">
    <citation type="submission" date="2012-10" db="EMBL/GenBank/DDBJ databases">
        <title>Genome assembly of Amycolatopsis azurea DSM 43854.</title>
        <authorList>
            <person name="Khatri I."/>
            <person name="Kaur I."/>
            <person name="Subramanian S."/>
            <person name="Mayilraj S."/>
        </authorList>
    </citation>
    <scope>NUCLEOTIDE SEQUENCE [LARGE SCALE GENOMIC DNA]</scope>
    <source>
        <strain evidence="1 3">DSM 43854</strain>
    </source>
</reference>
<dbReference type="Gene3D" id="3.40.50.12780">
    <property type="entry name" value="N-terminal domain of ligase-like"/>
    <property type="match status" value="1"/>
</dbReference>
<dbReference type="EMBL" id="ANMG01000083">
    <property type="protein sequence ID" value="EMD23014.1"/>
    <property type="molecule type" value="Genomic_DNA"/>
</dbReference>
<dbReference type="SUPFAM" id="SSF56801">
    <property type="entry name" value="Acetyl-CoA synthetase-like"/>
    <property type="match status" value="1"/>
</dbReference>
<dbReference type="PATRIC" id="fig|1238180.3.peg.7304"/>
<dbReference type="InterPro" id="IPR045851">
    <property type="entry name" value="AMP-bd_C_sf"/>
</dbReference>
<dbReference type="RefSeq" id="WP_005166220.1">
    <property type="nucleotide sequence ID" value="NZ_ANMG01000083.1"/>
</dbReference>
<reference evidence="2 4" key="2">
    <citation type="submission" date="2017-02" db="EMBL/GenBank/DDBJ databases">
        <title>Amycolatopsis azurea DSM 43854 draft genome.</title>
        <authorList>
            <person name="Mayilraj S."/>
        </authorList>
    </citation>
    <scope>NUCLEOTIDE SEQUENCE [LARGE SCALE GENOMIC DNA]</scope>
    <source>
        <strain evidence="2 4">DSM 43854</strain>
    </source>
</reference>
<dbReference type="Gene3D" id="3.30.300.30">
    <property type="match status" value="1"/>
</dbReference>
<dbReference type="PANTHER" id="PTHR43845">
    <property type="entry name" value="BLR5969 PROTEIN"/>
    <property type="match status" value="1"/>
</dbReference>
<gene>
    <name evidence="2" type="ORF">B0293_04500</name>
    <name evidence="1" type="ORF">C791_7831</name>
</gene>
<keyword evidence="4" id="KW-1185">Reference proteome</keyword>